<reference evidence="1" key="1">
    <citation type="submission" date="2023-07" db="EMBL/GenBank/DDBJ databases">
        <title>Genomic Encyclopedia of Type Strains, Phase IV (KMG-IV): sequencing the most valuable type-strain genomes for metagenomic binning, comparative biology and taxonomic classification.</title>
        <authorList>
            <person name="Goeker M."/>
        </authorList>
    </citation>
    <scope>NUCLEOTIDE SEQUENCE</scope>
    <source>
        <strain evidence="1">DSM 19659</strain>
    </source>
</reference>
<dbReference type="Proteomes" id="UP001241537">
    <property type="component" value="Unassembled WGS sequence"/>
</dbReference>
<name>A0AAE3VAM6_9FIRM</name>
<dbReference type="RefSeq" id="WP_307254377.1">
    <property type="nucleotide sequence ID" value="NZ_JAUSTO010000007.1"/>
</dbReference>
<protein>
    <submittedName>
        <fullName evidence="1">Acyl CoA:acetate/3-ketoacid CoA transferase</fullName>
    </submittedName>
</protein>
<dbReference type="EMBL" id="JAUSTO010000007">
    <property type="protein sequence ID" value="MDQ0152617.1"/>
    <property type="molecule type" value="Genomic_DNA"/>
</dbReference>
<proteinExistence type="predicted"/>
<keyword evidence="2" id="KW-1185">Reference proteome</keyword>
<dbReference type="PANTHER" id="PTHR43293:SF1">
    <property type="entry name" value="ACETATE COA-TRANSFERASE YDIF"/>
    <property type="match status" value="1"/>
</dbReference>
<evidence type="ECO:0000313" key="2">
    <source>
        <dbReference type="Proteomes" id="UP001241537"/>
    </source>
</evidence>
<accession>A0AAE3VAM6</accession>
<dbReference type="GO" id="GO:0016740">
    <property type="term" value="F:transferase activity"/>
    <property type="evidence" value="ECO:0007669"/>
    <property type="project" value="UniProtKB-KW"/>
</dbReference>
<dbReference type="AlphaFoldDB" id="A0AAE3VAM6"/>
<sequence>MAQKANVKIHDGKLEIIEEGRWEKFVSQVDQITFSAKTALKNGQKVYYITERAVFRLTSQGLELTEIAPGIHSLTNAFQSA</sequence>
<organism evidence="1 2">
    <name type="scientific">Moryella indoligenes</name>
    <dbReference type="NCBI Taxonomy" id="371674"/>
    <lineage>
        <taxon>Bacteria</taxon>
        <taxon>Bacillati</taxon>
        <taxon>Bacillota</taxon>
        <taxon>Clostridia</taxon>
        <taxon>Lachnospirales</taxon>
        <taxon>Lachnospiraceae</taxon>
        <taxon>Moryella</taxon>
    </lineage>
</organism>
<evidence type="ECO:0000313" key="1">
    <source>
        <dbReference type="EMBL" id="MDQ0152617.1"/>
    </source>
</evidence>
<dbReference type="SUPFAM" id="SSF100950">
    <property type="entry name" value="NagB/RpiA/CoA transferase-like"/>
    <property type="match status" value="1"/>
</dbReference>
<comment type="caution">
    <text evidence="1">The sequence shown here is derived from an EMBL/GenBank/DDBJ whole genome shotgun (WGS) entry which is preliminary data.</text>
</comment>
<dbReference type="Gene3D" id="3.40.1080.10">
    <property type="entry name" value="Glutaconate Coenzyme A-transferase"/>
    <property type="match status" value="1"/>
</dbReference>
<dbReference type="InterPro" id="IPR037171">
    <property type="entry name" value="NagB/RpiA_transferase-like"/>
</dbReference>
<dbReference type="PANTHER" id="PTHR43293">
    <property type="entry name" value="ACETATE COA-TRANSFERASE YDIF"/>
    <property type="match status" value="1"/>
</dbReference>
<keyword evidence="1" id="KW-0808">Transferase</keyword>
<gene>
    <name evidence="1" type="ORF">J2S20_001311</name>
</gene>